<evidence type="ECO:0000256" key="5">
    <source>
        <dbReference type="ARBA" id="ARBA00013950"/>
    </source>
</evidence>
<keyword evidence="7 12" id="KW-0808">Transferase</keyword>
<feature type="domain" description="Lumazine-binding" evidence="11">
    <location>
        <begin position="1"/>
        <end position="96"/>
    </location>
</feature>
<evidence type="ECO:0000259" key="11">
    <source>
        <dbReference type="PROSITE" id="PS51177"/>
    </source>
</evidence>
<feature type="domain" description="Lumazine-binding" evidence="11">
    <location>
        <begin position="97"/>
        <end position="193"/>
    </location>
</feature>
<comment type="function">
    <text evidence="2">Catalyzes the dismutation of two molecules of 6,7-dimethyl-8-ribityllumazine, resulting in the formation of riboflavin and 5-amino-6-(D-ribitylamino)uracil.</text>
</comment>
<dbReference type="EC" id="2.5.1.9" evidence="4 9"/>
<dbReference type="RefSeq" id="WP_153729195.1">
    <property type="nucleotide sequence ID" value="NZ_WJNH01000008.1"/>
</dbReference>
<sequence>MFTGIIEELGSIQNIHKGEKEIEMTIGADEILKDVQLGDSISVNGVCLTVTQFREESFQVDVMPETVKATSLRTLDVGSKVNLERAMAAGGRFGGHFVSGHVDGIGKIVQKKPEANAVYYQIEIPKELQQFFMLKGSVAVDGTSLTVFGVDQNIITISLIPHTVSHTVLGDKEKGDIVNIECDMLAKYVANMLFQKDQNEDSQLNEGFLKENGFI</sequence>
<protein>
    <recommendedName>
        <fullName evidence="5 9">Riboflavin synthase</fullName>
        <ecNumber evidence="4 9">2.5.1.9</ecNumber>
    </recommendedName>
</protein>
<reference evidence="12 13" key="1">
    <citation type="submission" date="2019-11" db="EMBL/GenBank/DDBJ databases">
        <authorList>
            <person name="Li J."/>
        </authorList>
    </citation>
    <scope>NUCLEOTIDE SEQUENCE [LARGE SCALE GENOMIC DNA]</scope>
    <source>
        <strain evidence="12 13">J4</strain>
    </source>
</reference>
<comment type="catalytic activity">
    <reaction evidence="1">
        <text>2 6,7-dimethyl-8-(1-D-ribityl)lumazine + H(+) = 5-amino-6-(D-ribitylamino)uracil + riboflavin</text>
        <dbReference type="Rhea" id="RHEA:20772"/>
        <dbReference type="ChEBI" id="CHEBI:15378"/>
        <dbReference type="ChEBI" id="CHEBI:15934"/>
        <dbReference type="ChEBI" id="CHEBI:57986"/>
        <dbReference type="ChEBI" id="CHEBI:58201"/>
        <dbReference type="EC" id="2.5.1.9"/>
    </reaction>
</comment>
<name>A0A6G1X8N8_9BACI</name>
<dbReference type="GO" id="GO:0009231">
    <property type="term" value="P:riboflavin biosynthetic process"/>
    <property type="evidence" value="ECO:0007669"/>
    <property type="project" value="UniProtKB-KW"/>
</dbReference>
<evidence type="ECO:0000256" key="3">
    <source>
        <dbReference type="ARBA" id="ARBA00004887"/>
    </source>
</evidence>
<dbReference type="Pfam" id="PF00677">
    <property type="entry name" value="Lum_binding"/>
    <property type="match status" value="2"/>
</dbReference>
<dbReference type="PANTHER" id="PTHR21098">
    <property type="entry name" value="RIBOFLAVIN SYNTHASE ALPHA CHAIN"/>
    <property type="match status" value="1"/>
</dbReference>
<evidence type="ECO:0000256" key="9">
    <source>
        <dbReference type="NCBIfam" id="TIGR00187"/>
    </source>
</evidence>
<keyword evidence="8" id="KW-0677">Repeat</keyword>
<dbReference type="CDD" id="cd00402">
    <property type="entry name" value="Riboflavin_synthase_like"/>
    <property type="match status" value="1"/>
</dbReference>
<dbReference type="SUPFAM" id="SSF63380">
    <property type="entry name" value="Riboflavin synthase domain-like"/>
    <property type="match status" value="2"/>
</dbReference>
<comment type="pathway">
    <text evidence="3">Cofactor biosynthesis; riboflavin biosynthesis; riboflavin from 2-hydroxy-3-oxobutyl phosphate and 5-amino-6-(D-ribitylamino)uracil: step 2/2.</text>
</comment>
<accession>A0A6G1X8N8</accession>
<feature type="repeat" description="Lumazine-binding" evidence="10">
    <location>
        <begin position="97"/>
        <end position="193"/>
    </location>
</feature>
<evidence type="ECO:0000313" key="13">
    <source>
        <dbReference type="Proteomes" id="UP000480185"/>
    </source>
</evidence>
<dbReference type="Proteomes" id="UP000480185">
    <property type="component" value="Unassembled WGS sequence"/>
</dbReference>
<proteinExistence type="predicted"/>
<dbReference type="InterPro" id="IPR001783">
    <property type="entry name" value="Lumazine-bd"/>
</dbReference>
<gene>
    <name evidence="12" type="primary">ribE</name>
    <name evidence="12" type="ORF">GH754_13485</name>
</gene>
<dbReference type="PIRSF" id="PIRSF000498">
    <property type="entry name" value="Riboflavin_syn_A"/>
    <property type="match status" value="1"/>
</dbReference>
<dbReference type="OrthoDB" id="9788537at2"/>
<evidence type="ECO:0000313" key="12">
    <source>
        <dbReference type="EMBL" id="MRG87307.1"/>
    </source>
</evidence>
<dbReference type="FunFam" id="2.40.30.20:FF:000004">
    <property type="entry name" value="Riboflavin synthase, alpha subunit"/>
    <property type="match status" value="1"/>
</dbReference>
<comment type="caution">
    <text evidence="12">The sequence shown here is derived from an EMBL/GenBank/DDBJ whole genome shotgun (WGS) entry which is preliminary data.</text>
</comment>
<evidence type="ECO:0000256" key="8">
    <source>
        <dbReference type="ARBA" id="ARBA00022737"/>
    </source>
</evidence>
<dbReference type="NCBIfam" id="NF009566">
    <property type="entry name" value="PRK13020.1"/>
    <property type="match status" value="1"/>
</dbReference>
<dbReference type="InterPro" id="IPR023366">
    <property type="entry name" value="ATP_synth_asu-like_sf"/>
</dbReference>
<feature type="repeat" description="Lumazine-binding" evidence="10">
    <location>
        <begin position="1"/>
        <end position="96"/>
    </location>
</feature>
<dbReference type="Gene3D" id="2.40.30.20">
    <property type="match status" value="2"/>
</dbReference>
<dbReference type="AlphaFoldDB" id="A0A6G1X8N8"/>
<dbReference type="PANTHER" id="PTHR21098:SF12">
    <property type="entry name" value="RIBOFLAVIN SYNTHASE"/>
    <property type="match status" value="1"/>
</dbReference>
<evidence type="ECO:0000256" key="2">
    <source>
        <dbReference type="ARBA" id="ARBA00002803"/>
    </source>
</evidence>
<evidence type="ECO:0000256" key="7">
    <source>
        <dbReference type="ARBA" id="ARBA00022679"/>
    </source>
</evidence>
<dbReference type="EMBL" id="WJNH01000008">
    <property type="protein sequence ID" value="MRG87307.1"/>
    <property type="molecule type" value="Genomic_DNA"/>
</dbReference>
<keyword evidence="6" id="KW-0686">Riboflavin biosynthesis</keyword>
<evidence type="ECO:0000256" key="1">
    <source>
        <dbReference type="ARBA" id="ARBA00000968"/>
    </source>
</evidence>
<organism evidence="12 13">
    <name type="scientific">Salinibacillus xinjiangensis</name>
    <dbReference type="NCBI Taxonomy" id="1229268"/>
    <lineage>
        <taxon>Bacteria</taxon>
        <taxon>Bacillati</taxon>
        <taxon>Bacillota</taxon>
        <taxon>Bacilli</taxon>
        <taxon>Bacillales</taxon>
        <taxon>Bacillaceae</taxon>
        <taxon>Salinibacillus</taxon>
    </lineage>
</organism>
<dbReference type="GO" id="GO:0004746">
    <property type="term" value="F:riboflavin synthase activity"/>
    <property type="evidence" value="ECO:0007669"/>
    <property type="project" value="UniProtKB-UniRule"/>
</dbReference>
<evidence type="ECO:0000256" key="6">
    <source>
        <dbReference type="ARBA" id="ARBA00022619"/>
    </source>
</evidence>
<dbReference type="NCBIfam" id="NF006767">
    <property type="entry name" value="PRK09289.1"/>
    <property type="match status" value="1"/>
</dbReference>
<dbReference type="FunFam" id="2.40.30.20:FF:000006">
    <property type="entry name" value="Riboflavin synthase, alpha subunit"/>
    <property type="match status" value="1"/>
</dbReference>
<evidence type="ECO:0000256" key="4">
    <source>
        <dbReference type="ARBA" id="ARBA00012827"/>
    </source>
</evidence>
<dbReference type="InterPro" id="IPR017938">
    <property type="entry name" value="Riboflavin_synthase-like_b-brl"/>
</dbReference>
<dbReference type="PROSITE" id="PS51177">
    <property type="entry name" value="LUMAZINE_BIND"/>
    <property type="match status" value="2"/>
</dbReference>
<dbReference type="NCBIfam" id="TIGR00187">
    <property type="entry name" value="ribE"/>
    <property type="match status" value="1"/>
</dbReference>
<dbReference type="InterPro" id="IPR026017">
    <property type="entry name" value="Lumazine-bd_dom"/>
</dbReference>
<evidence type="ECO:0000256" key="10">
    <source>
        <dbReference type="PROSITE-ProRule" id="PRU00524"/>
    </source>
</evidence>
<keyword evidence="13" id="KW-1185">Reference proteome</keyword>